<evidence type="ECO:0000313" key="2">
    <source>
        <dbReference type="EMBL" id="KAF2110286.1"/>
    </source>
</evidence>
<dbReference type="EMBL" id="ML977338">
    <property type="protein sequence ID" value="KAF2110286.1"/>
    <property type="molecule type" value="Genomic_DNA"/>
</dbReference>
<feature type="compositionally biased region" description="Polar residues" evidence="1">
    <location>
        <begin position="250"/>
        <end position="260"/>
    </location>
</feature>
<feature type="compositionally biased region" description="Basic and acidic residues" evidence="1">
    <location>
        <begin position="266"/>
        <end position="284"/>
    </location>
</feature>
<organism evidence="2 3">
    <name type="scientific">Lophiotrema nucula</name>
    <dbReference type="NCBI Taxonomy" id="690887"/>
    <lineage>
        <taxon>Eukaryota</taxon>
        <taxon>Fungi</taxon>
        <taxon>Dikarya</taxon>
        <taxon>Ascomycota</taxon>
        <taxon>Pezizomycotina</taxon>
        <taxon>Dothideomycetes</taxon>
        <taxon>Pleosporomycetidae</taxon>
        <taxon>Pleosporales</taxon>
        <taxon>Lophiotremataceae</taxon>
        <taxon>Lophiotrema</taxon>
    </lineage>
</organism>
<feature type="compositionally biased region" description="Acidic residues" evidence="1">
    <location>
        <begin position="179"/>
        <end position="189"/>
    </location>
</feature>
<sequence>MGSNQQDNLPQNGITRMSYQPVPGVFINPALIDGEVRIEWVPAATSSVAGTTSIFTVAGSGAPRPTLAPPPQPGQPAPVQDYFGSRRQPSDPTPVEVYEETEEEKRAKRKAAFARGGRRGGRKAGVSRKTAAGKAVAGASDASAAILISDDTVENTVVPAAPLTGKGKGKRKANQDLDGVTEADQEEAWVTDTGEGSEHEDNADGKINAQAGPSDRERRKSARDSKKDNNTVSASTPAPPPAKKTKTTSVGDSLDSNSESNTRKTGRGDKWRTGLSFEERKKLIEPALRARKIKNVEKKRKKEQEQREQSTTPGGKPPRSALAIAKELSQNAPRSSSRRKSAFGGGGVDSGKSAGDDTVMEDAENAGPEGTLGNGLVTILHLRSEHLRRFADVSQG</sequence>
<feature type="compositionally biased region" description="Basic and acidic residues" evidence="1">
    <location>
        <begin position="214"/>
        <end position="229"/>
    </location>
</feature>
<protein>
    <submittedName>
        <fullName evidence="2">Uncharacterized protein</fullName>
    </submittedName>
</protein>
<keyword evidence="3" id="KW-1185">Reference proteome</keyword>
<feature type="compositionally biased region" description="Pro residues" evidence="1">
    <location>
        <begin position="66"/>
        <end position="76"/>
    </location>
</feature>
<evidence type="ECO:0000313" key="3">
    <source>
        <dbReference type="Proteomes" id="UP000799770"/>
    </source>
</evidence>
<name>A0A6A5YTC0_9PLEO</name>
<feature type="compositionally biased region" description="Basic residues" evidence="1">
    <location>
        <begin position="289"/>
        <end position="301"/>
    </location>
</feature>
<accession>A0A6A5YTC0</accession>
<gene>
    <name evidence="2" type="ORF">BDV96DRAFT_635402</name>
</gene>
<feature type="region of interest" description="Disordered" evidence="1">
    <location>
        <begin position="60"/>
        <end position="374"/>
    </location>
</feature>
<reference evidence="2" key="1">
    <citation type="journal article" date="2020" name="Stud. Mycol.">
        <title>101 Dothideomycetes genomes: a test case for predicting lifestyles and emergence of pathogens.</title>
        <authorList>
            <person name="Haridas S."/>
            <person name="Albert R."/>
            <person name="Binder M."/>
            <person name="Bloem J."/>
            <person name="Labutti K."/>
            <person name="Salamov A."/>
            <person name="Andreopoulos B."/>
            <person name="Baker S."/>
            <person name="Barry K."/>
            <person name="Bills G."/>
            <person name="Bluhm B."/>
            <person name="Cannon C."/>
            <person name="Castanera R."/>
            <person name="Culley D."/>
            <person name="Daum C."/>
            <person name="Ezra D."/>
            <person name="Gonzalez J."/>
            <person name="Henrissat B."/>
            <person name="Kuo A."/>
            <person name="Liang C."/>
            <person name="Lipzen A."/>
            <person name="Lutzoni F."/>
            <person name="Magnuson J."/>
            <person name="Mondo S."/>
            <person name="Nolan M."/>
            <person name="Ohm R."/>
            <person name="Pangilinan J."/>
            <person name="Park H.-J."/>
            <person name="Ramirez L."/>
            <person name="Alfaro M."/>
            <person name="Sun H."/>
            <person name="Tritt A."/>
            <person name="Yoshinaga Y."/>
            <person name="Zwiers L.-H."/>
            <person name="Turgeon B."/>
            <person name="Goodwin S."/>
            <person name="Spatafora J."/>
            <person name="Crous P."/>
            <person name="Grigoriev I."/>
        </authorList>
    </citation>
    <scope>NUCLEOTIDE SEQUENCE</scope>
    <source>
        <strain evidence="2">CBS 627.86</strain>
    </source>
</reference>
<evidence type="ECO:0000256" key="1">
    <source>
        <dbReference type="SAM" id="MobiDB-lite"/>
    </source>
</evidence>
<dbReference type="AlphaFoldDB" id="A0A6A5YTC0"/>
<feature type="compositionally biased region" description="Basic residues" evidence="1">
    <location>
        <begin position="107"/>
        <end position="126"/>
    </location>
</feature>
<feature type="compositionally biased region" description="Low complexity" evidence="1">
    <location>
        <begin position="127"/>
        <end position="145"/>
    </location>
</feature>
<proteinExistence type="predicted"/>
<dbReference type="Proteomes" id="UP000799770">
    <property type="component" value="Unassembled WGS sequence"/>
</dbReference>